<organism evidence="1 2">
    <name type="scientific">Candidatus Viridilinea mediisalina</name>
    <dbReference type="NCBI Taxonomy" id="2024553"/>
    <lineage>
        <taxon>Bacteria</taxon>
        <taxon>Bacillati</taxon>
        <taxon>Chloroflexota</taxon>
        <taxon>Chloroflexia</taxon>
        <taxon>Chloroflexales</taxon>
        <taxon>Chloroflexineae</taxon>
        <taxon>Oscillochloridaceae</taxon>
        <taxon>Candidatus Viridilinea</taxon>
    </lineage>
</organism>
<proteinExistence type="predicted"/>
<keyword evidence="2" id="KW-1185">Reference proteome</keyword>
<reference evidence="2" key="1">
    <citation type="submission" date="2017-08" db="EMBL/GenBank/DDBJ databases">
        <authorList>
            <person name="Grouzdev D.S."/>
            <person name="Gaisin V.A."/>
            <person name="Rysina M.S."/>
            <person name="Gorlenko V.M."/>
        </authorList>
    </citation>
    <scope>NUCLEOTIDE SEQUENCE [LARGE SCALE GENOMIC DNA]</scope>
    <source>
        <strain evidence="2">Kir15-3F</strain>
    </source>
</reference>
<dbReference type="PANTHER" id="PTHR32097:SF18">
    <property type="entry name" value="RING-TYPE DOMAIN-CONTAINING PROTEIN"/>
    <property type="match status" value="1"/>
</dbReference>
<sequence length="694" mass="76643">MQQAIYIRHRNRVIVPPGDGGAPPQYLASLLKNLERLGFTASAALIMHLQTCSVVQLERLAGELVPALRQMLGAHVAYTPMYPNFPAQVMQTSHAELYLNAILHYLTHGRPPTVKRWRKPLIERTDLRVLDLGDEADFRAICTTLLAAKSALSPTDRADLAWFFQTYGDAALALIPTTVPLREHAALLGALLLRHTSRGAERLPTYVTTATDVLRLAVALSDGDVSLATPTKFRSFARAERRLLLELLEACGNSIEDMLRYPEPWKRLGERLHPGEYQTRFPQSAAAFDVIRNDRPVATFRSKVEGAIQAGQIDAALTLLRGRPGELARRLDHLLRRAAQPDAVVTAFGDVAAQVSTPVLLQALAHFAQRSAGHPLRSFFPKGEVAKAQVIANTLPLLDAGLCAGVVAICRETLVNRFRERPPLGKVFVDERLRDYPVPLTQRSASKALRTIPRGSRLPLGDGGTVRFFLWWKEGEVGGKPTGRVDIDLSAVLYDANWRYVEHISYTNLKSEKYRAAHSGDIVTAPNGACEFIDLEIESVVRYGGRYVVTAINAFTGQPFSTLPECYAGWMLRKEPQSGEVFEPQTVQQKIDVAANTRICIPVILDLVAHQVIWADLALRRNPRWFTNVEGNQKGMLLMGQALTTLIKPTLYDLFTLHAAARGTPVSREAASVVFAPDGTVTPFDIGVILADYL</sequence>
<dbReference type="PANTHER" id="PTHR32097">
    <property type="entry name" value="CAMP-BINDING PROTEIN 1-RELATED"/>
    <property type="match status" value="1"/>
</dbReference>
<accession>A0A2A6RQA7</accession>
<dbReference type="Gene3D" id="2.60.60.30">
    <property type="entry name" value="sav2460 like domains"/>
    <property type="match status" value="1"/>
</dbReference>
<dbReference type="RefSeq" id="WP_097642139.1">
    <property type="nucleotide sequence ID" value="NZ_NQWI01000001.1"/>
</dbReference>
<dbReference type="AlphaFoldDB" id="A0A2A6RQA7"/>
<dbReference type="InterPro" id="IPR051324">
    <property type="entry name" value="Stress/Tellurium_Resist"/>
</dbReference>
<comment type="caution">
    <text evidence="1">The sequence shown here is derived from an EMBL/GenBank/DDBJ whole genome shotgun (WGS) entry which is preliminary data.</text>
</comment>
<dbReference type="CDD" id="cd06974">
    <property type="entry name" value="TerD_like"/>
    <property type="match status" value="1"/>
</dbReference>
<dbReference type="EMBL" id="NQWI01000001">
    <property type="protein sequence ID" value="PDW05119.1"/>
    <property type="molecule type" value="Genomic_DNA"/>
</dbReference>
<name>A0A2A6RQA7_9CHLR</name>
<gene>
    <name evidence="1" type="ORF">CJ255_00570</name>
</gene>
<evidence type="ECO:0000313" key="1">
    <source>
        <dbReference type="EMBL" id="PDW05119.1"/>
    </source>
</evidence>
<dbReference type="Proteomes" id="UP000220527">
    <property type="component" value="Unassembled WGS sequence"/>
</dbReference>
<dbReference type="OrthoDB" id="229560at2"/>
<evidence type="ECO:0000313" key="2">
    <source>
        <dbReference type="Proteomes" id="UP000220527"/>
    </source>
</evidence>
<dbReference type="InterPro" id="IPR003325">
    <property type="entry name" value="TerD"/>
</dbReference>
<protein>
    <submittedName>
        <fullName evidence="1">Cytoplasmic protein</fullName>
    </submittedName>
</protein>